<sequence>MYRSCCAVPDPAPRGSAVPSSLERHCPGGEIICVIASPRPAGIRRTRIRGEKQAAADAPPRGIRSRPVYYRY</sequence>
<reference evidence="1 2" key="1">
    <citation type="submission" date="2015-01" db="EMBL/GenBank/DDBJ databases">
        <title>Enhanced salinomycin production by adjusting the supply of polyketide extender units in Streptomyce albus DSM 41398.</title>
        <authorList>
            <person name="Lu C."/>
        </authorList>
    </citation>
    <scope>NUCLEOTIDE SEQUENCE [LARGE SCALE GENOMIC DNA]</scope>
    <source>
        <strain evidence="2">ATCC 21838 / DSM 41398 / FERM P-419 / JCM 4703 / NBRC 107858</strain>
    </source>
</reference>
<proteinExistence type="predicted"/>
<gene>
    <name evidence="1" type="ORF">SLNWT_6257</name>
</gene>
<accession>A0A0B5EUV7</accession>
<dbReference type="KEGG" id="sals:SLNWT_6257"/>
<protein>
    <submittedName>
        <fullName evidence="1">Uncharacterized protein</fullName>
    </submittedName>
</protein>
<organism evidence="1 2">
    <name type="scientific">Streptomyces albus (strain ATCC 21838 / DSM 41398 / FERM P-419 / JCM 4703 / NBRC 107858)</name>
    <dbReference type="NCBI Taxonomy" id="1081613"/>
    <lineage>
        <taxon>Bacteria</taxon>
        <taxon>Bacillati</taxon>
        <taxon>Actinomycetota</taxon>
        <taxon>Actinomycetes</taxon>
        <taxon>Kitasatosporales</taxon>
        <taxon>Streptomycetaceae</taxon>
        <taxon>Streptomyces</taxon>
    </lineage>
</organism>
<evidence type="ECO:0000313" key="1">
    <source>
        <dbReference type="EMBL" id="AJE86633.1"/>
    </source>
</evidence>
<keyword evidence="2" id="KW-1185">Reference proteome</keyword>
<dbReference type="AlphaFoldDB" id="A0A0B5EUV7"/>
<dbReference type="EMBL" id="CP010519">
    <property type="protein sequence ID" value="AJE86633.1"/>
    <property type="molecule type" value="Genomic_DNA"/>
</dbReference>
<dbReference type="Proteomes" id="UP000031523">
    <property type="component" value="Chromosome"/>
</dbReference>
<name>A0A0B5EUV7_STRA4</name>
<evidence type="ECO:0000313" key="2">
    <source>
        <dbReference type="Proteomes" id="UP000031523"/>
    </source>
</evidence>